<gene>
    <name evidence="3" type="ORF">SAMN04488116_0803</name>
</gene>
<evidence type="ECO:0000259" key="2">
    <source>
        <dbReference type="Pfam" id="PF19313"/>
    </source>
</evidence>
<dbReference type="Proteomes" id="UP000184532">
    <property type="component" value="Unassembled WGS sequence"/>
</dbReference>
<evidence type="ECO:0000313" key="3">
    <source>
        <dbReference type="EMBL" id="SHG29384.1"/>
    </source>
</evidence>
<feature type="signal peptide" evidence="1">
    <location>
        <begin position="1"/>
        <end position="22"/>
    </location>
</feature>
<feature type="domain" description="DUF5916" evidence="2">
    <location>
        <begin position="258"/>
        <end position="359"/>
    </location>
</feature>
<dbReference type="STRING" id="570519.SAMN04488116_0803"/>
<sequence length="741" mass="83488">MKYNYLPICTAFCTLGFFFTQAQQTQLMDSISDRPQFEAVVLENDPQIDGEIINDPIWQQVPAIENLIQLRPNYGQPVSEKTVIRVAYSKSTFYVAVVCYDSEPEKLVVSDSRRDADLNDEDSFLFIIDTYHDRQNGFLFGTNAQGMEYDAQIDNEGKGNFNANRQQGGVIGGTNINWDASWMVRTQMGDFGWSAEFAIPFRSLRFAAGSNKTWGLNFRRNISKNTETAYWTSLPLGFDMKRLSLAGKLTGLNLRNPGNLKLIPYALTQFVNNKAVDPSETDTNFEVGADIKYSITPSLTLDLTYNTDFAQVEVDDQQVNLDRFNLFFPEKRAFFLENAGQFSVGSPGEVDLFFSRRIGIGDDGDLVPIIGGARLSGKVGQTNVGFLSMFTDDVEEAAIVKNNFTVARVNHDFQGTRSSLGGIFINREGLGDINDDHNRVFAMDGKWGIGNKAEITGFVAKSVTPGIEENDHAFKILGNYNWNGWDLRAGYTEVGEGFNPEVGFLQRTAFRKPEFLIWKAHRLKNAGNLLEIRPHVSYRGYWNFDDELVTGFLHVDNHWEFKSGFEIHTGINFTTERVLEEFTLSGVPIPVGNYRNEELQFVLITNPNNAFSLSTRTFIGGYFNGDRVSNSGTANYRIGDRFISSLNFSHSDIQLDTGNFTALVGGLRLSYSFTPRIFLQSLIQRNNVSEITSVNARFGWLQNANTGLFVVFNIVKDDNDLDLLNNQTITIKYTHRFDILN</sequence>
<dbReference type="EMBL" id="FQWL01000001">
    <property type="protein sequence ID" value="SHG29384.1"/>
    <property type="molecule type" value="Genomic_DNA"/>
</dbReference>
<dbReference type="SUPFAM" id="SSF49344">
    <property type="entry name" value="CBD9-like"/>
    <property type="match status" value="1"/>
</dbReference>
<dbReference type="InterPro" id="IPR045670">
    <property type="entry name" value="DUF5916"/>
</dbReference>
<dbReference type="CDD" id="cd09618">
    <property type="entry name" value="CBM9_like_2"/>
    <property type="match status" value="1"/>
</dbReference>
<protein>
    <recommendedName>
        <fullName evidence="2">DUF5916 domain-containing protein</fullName>
    </recommendedName>
</protein>
<proteinExistence type="predicted"/>
<dbReference type="Gene3D" id="2.60.40.1190">
    <property type="match status" value="1"/>
</dbReference>
<keyword evidence="1" id="KW-0732">Signal</keyword>
<accession>A0A1M5ILZ6</accession>
<organism evidence="3 4">
    <name type="scientific">Flagellimonas flava</name>
    <dbReference type="NCBI Taxonomy" id="570519"/>
    <lineage>
        <taxon>Bacteria</taxon>
        <taxon>Pseudomonadati</taxon>
        <taxon>Bacteroidota</taxon>
        <taxon>Flavobacteriia</taxon>
        <taxon>Flavobacteriales</taxon>
        <taxon>Flavobacteriaceae</taxon>
        <taxon>Flagellimonas</taxon>
    </lineage>
</organism>
<evidence type="ECO:0000256" key="1">
    <source>
        <dbReference type="SAM" id="SignalP"/>
    </source>
</evidence>
<evidence type="ECO:0000313" key="4">
    <source>
        <dbReference type="Proteomes" id="UP000184532"/>
    </source>
</evidence>
<keyword evidence="4" id="KW-1185">Reference proteome</keyword>
<dbReference type="Pfam" id="PF19313">
    <property type="entry name" value="DUF5916"/>
    <property type="match status" value="1"/>
</dbReference>
<reference evidence="4" key="1">
    <citation type="submission" date="2016-11" db="EMBL/GenBank/DDBJ databases">
        <authorList>
            <person name="Varghese N."/>
            <person name="Submissions S."/>
        </authorList>
    </citation>
    <scope>NUCLEOTIDE SEQUENCE [LARGE SCALE GENOMIC DNA]</scope>
    <source>
        <strain evidence="4">DSM 22638</strain>
    </source>
</reference>
<dbReference type="AlphaFoldDB" id="A0A1M5ILZ6"/>
<name>A0A1M5ILZ6_9FLAO</name>
<feature type="chain" id="PRO_5009911133" description="DUF5916 domain-containing protein" evidence="1">
    <location>
        <begin position="23"/>
        <end position="741"/>
    </location>
</feature>